<organism evidence="1 2">
    <name type="scientific">Gloeothece verrucosa (strain PCC 7822)</name>
    <name type="common">Cyanothece sp. (strain PCC 7822)</name>
    <dbReference type="NCBI Taxonomy" id="497965"/>
    <lineage>
        <taxon>Bacteria</taxon>
        <taxon>Bacillati</taxon>
        <taxon>Cyanobacteriota</taxon>
        <taxon>Cyanophyceae</taxon>
        <taxon>Oscillatoriophycideae</taxon>
        <taxon>Chroococcales</taxon>
        <taxon>Aphanothecaceae</taxon>
        <taxon>Gloeothece</taxon>
        <taxon>Gloeothece verrucosa</taxon>
    </lineage>
</organism>
<dbReference type="Gene3D" id="3.40.50.300">
    <property type="entry name" value="P-loop containing nucleotide triphosphate hydrolases"/>
    <property type="match status" value="1"/>
</dbReference>
<reference evidence="2" key="1">
    <citation type="journal article" date="2011" name="MBio">
        <title>Novel metabolic attributes of the genus Cyanothece, comprising a group of unicellular nitrogen-fixing Cyanobacteria.</title>
        <authorList>
            <person name="Bandyopadhyay A."/>
            <person name="Elvitigala T."/>
            <person name="Welsh E."/>
            <person name="Stockel J."/>
            <person name="Liberton M."/>
            <person name="Min H."/>
            <person name="Sherman L.A."/>
            <person name="Pakrasi H.B."/>
        </authorList>
    </citation>
    <scope>NUCLEOTIDE SEQUENCE [LARGE SCALE GENOMIC DNA]</scope>
    <source>
        <strain evidence="2">PCC 7822</strain>
    </source>
</reference>
<dbReference type="RefSeq" id="WP_013321755.1">
    <property type="nucleotide sequence ID" value="NC_014501.1"/>
</dbReference>
<dbReference type="eggNOG" id="ENOG5032YXB">
    <property type="taxonomic scope" value="Bacteria"/>
</dbReference>
<name>E0U7F2_GLOV7</name>
<evidence type="ECO:0000313" key="1">
    <source>
        <dbReference type="EMBL" id="ADN13648.1"/>
    </source>
</evidence>
<dbReference type="EMBL" id="CP002198">
    <property type="protein sequence ID" value="ADN13648.1"/>
    <property type="molecule type" value="Genomic_DNA"/>
</dbReference>
<dbReference type="SUPFAM" id="SSF52540">
    <property type="entry name" value="P-loop containing nucleoside triphosphate hydrolases"/>
    <property type="match status" value="1"/>
</dbReference>
<dbReference type="HOGENOM" id="CLU_902295_0_0_3"/>
<dbReference type="Proteomes" id="UP000008206">
    <property type="component" value="Chromosome"/>
</dbReference>
<dbReference type="InterPro" id="IPR027417">
    <property type="entry name" value="P-loop_NTPase"/>
</dbReference>
<evidence type="ECO:0000313" key="2">
    <source>
        <dbReference type="Proteomes" id="UP000008206"/>
    </source>
</evidence>
<sequence length="308" mass="36045">METRETKILIHIGYHKTGSSFLQKLIFNSAEYGFYSPWSPEDYIEELIIVNPFSFESSQARAFFAPGICESWQKGLIPVITHEMLSGNPWKKGYSGSGKETADRLIATFPEGRVLIVIREQSKMLLSLYKHQVRNNLTASIQDYLEAPRPRSGFEPLFTLGYLEYHWLILYYQKLFGKENVLVLPHEMLKNKEEVFFKKLSCFTGTNIDPTLQKQVINEGYSGLILALKRWTNFVSHRDSIYPNSRMQELNNRIFYYLNKIVPKSLNDQFENELKKYINHRIDKYYQQSNQITSQIIGIDLESYGYQI</sequence>
<dbReference type="KEGG" id="cyj:Cyan7822_1658"/>
<protein>
    <recommendedName>
        <fullName evidence="3">Sulfotransferase domain-containing protein</fullName>
    </recommendedName>
</protein>
<proteinExistence type="predicted"/>
<accession>E0U7F2</accession>
<gene>
    <name evidence="1" type="ordered locus">Cyan7822_1658</name>
</gene>
<dbReference type="AlphaFoldDB" id="E0U7F2"/>
<keyword evidence="2" id="KW-1185">Reference proteome</keyword>
<evidence type="ECO:0008006" key="3">
    <source>
        <dbReference type="Google" id="ProtNLM"/>
    </source>
</evidence>
<dbReference type="OrthoDB" id="7065883at2"/>